<reference evidence="3" key="1">
    <citation type="journal article" date="2019" name="Int. J. Syst. Evol. Microbiol.">
        <title>The Global Catalogue of Microorganisms (GCM) 10K type strain sequencing project: providing services to taxonomists for standard genome sequencing and annotation.</title>
        <authorList>
            <consortium name="The Broad Institute Genomics Platform"/>
            <consortium name="The Broad Institute Genome Sequencing Center for Infectious Disease"/>
            <person name="Wu L."/>
            <person name="Ma J."/>
        </authorList>
    </citation>
    <scope>NUCLEOTIDE SEQUENCE [LARGE SCALE GENOMIC DNA]</scope>
    <source>
        <strain evidence="3">DFY28</strain>
    </source>
</reference>
<dbReference type="EMBL" id="JBHUEY010000006">
    <property type="protein sequence ID" value="MFD1785035.1"/>
    <property type="molecule type" value="Genomic_DNA"/>
</dbReference>
<evidence type="ECO:0000313" key="2">
    <source>
        <dbReference type="EMBL" id="MFD1785035.1"/>
    </source>
</evidence>
<evidence type="ECO:0000256" key="1">
    <source>
        <dbReference type="SAM" id="MobiDB-lite"/>
    </source>
</evidence>
<organism evidence="2 3">
    <name type="scientific">Phenylobacterium terrae</name>
    <dbReference type="NCBI Taxonomy" id="2665495"/>
    <lineage>
        <taxon>Bacteria</taxon>
        <taxon>Pseudomonadati</taxon>
        <taxon>Pseudomonadota</taxon>
        <taxon>Alphaproteobacteria</taxon>
        <taxon>Caulobacterales</taxon>
        <taxon>Caulobacteraceae</taxon>
        <taxon>Phenylobacterium</taxon>
    </lineage>
</organism>
<dbReference type="InterPro" id="IPR016195">
    <property type="entry name" value="Pol/histidinol_Pase-like"/>
</dbReference>
<dbReference type="RefSeq" id="WP_377281992.1">
    <property type="nucleotide sequence ID" value="NZ_JBHRSI010000005.1"/>
</dbReference>
<dbReference type="SUPFAM" id="SSF89550">
    <property type="entry name" value="PHP domain-like"/>
    <property type="match status" value="1"/>
</dbReference>
<dbReference type="Gene3D" id="3.20.20.140">
    <property type="entry name" value="Metal-dependent hydrolases"/>
    <property type="match status" value="1"/>
</dbReference>
<evidence type="ECO:0000313" key="3">
    <source>
        <dbReference type="Proteomes" id="UP001597237"/>
    </source>
</evidence>
<protein>
    <submittedName>
        <fullName evidence="2">Phosphoesterase</fullName>
    </submittedName>
</protein>
<sequence>MHLHAPEAPGAAEPAGPRSWLAGDHHIHSRFSADWEPDPAGGPPRPILGGDSPYGIQRNAEMARKHGLAWMVSTDHGGPNHSKLAYEQAYPELLEARRAVPEVIQFYGMEFDTPGADHSSLIVPHTHDERERLREVESRFAKREPHPADPAWDTEPRMLEALRHMKDMPAPPVVIANHPSRSAKGVGVYGLTTPRELRDWNDTAPQVAIGMEGAPGHQAGGLKPDGTPDPEGARGSYRNAPTMGGFDQMTARVGGFWDSMLGEGRRWWITATSDSHRHYTEGGSDFWPGEYAKTYVWAARSHDDILDGLRSGRVFVTTGDLISELDVTAEAGGSRAQIGETLAISRGRDVRVTIRLKDPAGANPAGRTPEVARVDLIVGKVQGPVADRAADSNPTAQVVRRFGPADWRRDGEMLAMSFVLKGVAEDSYLRIRGTNGAELEPTPDPPGEDPWSDLWFYANPIFLDVR</sequence>
<feature type="region of interest" description="Disordered" evidence="1">
    <location>
        <begin position="1"/>
        <end position="55"/>
    </location>
</feature>
<feature type="compositionally biased region" description="Low complexity" evidence="1">
    <location>
        <begin position="1"/>
        <end position="17"/>
    </location>
</feature>
<proteinExistence type="predicted"/>
<dbReference type="Proteomes" id="UP001597237">
    <property type="component" value="Unassembled WGS sequence"/>
</dbReference>
<feature type="region of interest" description="Disordered" evidence="1">
    <location>
        <begin position="214"/>
        <end position="234"/>
    </location>
</feature>
<gene>
    <name evidence="2" type="ORF">ACFSC0_16655</name>
</gene>
<keyword evidence="3" id="KW-1185">Reference proteome</keyword>
<comment type="caution">
    <text evidence="2">The sequence shown here is derived from an EMBL/GenBank/DDBJ whole genome shotgun (WGS) entry which is preliminary data.</text>
</comment>
<name>A0ABW4N6Z1_9CAUL</name>
<accession>A0ABW4N6Z1</accession>